<evidence type="ECO:0000313" key="2">
    <source>
        <dbReference type="EMBL" id="MBV7390087.1"/>
    </source>
</evidence>
<feature type="domain" description="D-alanyl-D-alanine carboxypeptidase-like core" evidence="1">
    <location>
        <begin position="91"/>
        <end position="233"/>
    </location>
</feature>
<name>A0ABS6TB10_9ENTE</name>
<dbReference type="CDD" id="cd14852">
    <property type="entry name" value="LD-carboxypeptidase"/>
    <property type="match status" value="1"/>
</dbReference>
<dbReference type="Pfam" id="PF02557">
    <property type="entry name" value="VanY"/>
    <property type="match status" value="1"/>
</dbReference>
<dbReference type="RefSeq" id="WP_218325140.1">
    <property type="nucleotide sequence ID" value="NZ_JAHUZB010000002.1"/>
</dbReference>
<dbReference type="InterPro" id="IPR003709">
    <property type="entry name" value="VanY-like_core_dom"/>
</dbReference>
<evidence type="ECO:0000259" key="1">
    <source>
        <dbReference type="Pfam" id="PF02557"/>
    </source>
</evidence>
<reference evidence="2 3" key="1">
    <citation type="submission" date="2021-06" db="EMBL/GenBank/DDBJ databases">
        <title>Enterococcus alishanensis sp. nov., a novel lactic acid bacterium isolated from fresh coffee beans.</title>
        <authorList>
            <person name="Chen Y.-S."/>
        </authorList>
    </citation>
    <scope>NUCLEOTIDE SEQUENCE [LARGE SCALE GENOMIC DNA]</scope>
    <source>
        <strain evidence="2 3">ALS3</strain>
    </source>
</reference>
<dbReference type="EMBL" id="JAHUZB010000002">
    <property type="protein sequence ID" value="MBV7390087.1"/>
    <property type="molecule type" value="Genomic_DNA"/>
</dbReference>
<dbReference type="InterPro" id="IPR058193">
    <property type="entry name" value="VanY/YodJ_core_dom"/>
</dbReference>
<organism evidence="2 3">
    <name type="scientific">Enterococcus alishanensis</name>
    <dbReference type="NCBI Taxonomy" id="1303817"/>
    <lineage>
        <taxon>Bacteria</taxon>
        <taxon>Bacillati</taxon>
        <taxon>Bacillota</taxon>
        <taxon>Bacilli</taxon>
        <taxon>Lactobacillales</taxon>
        <taxon>Enterococcaceae</taxon>
        <taxon>Enterococcus</taxon>
    </lineage>
</organism>
<evidence type="ECO:0000313" key="3">
    <source>
        <dbReference type="Proteomes" id="UP000774130"/>
    </source>
</evidence>
<comment type="caution">
    <text evidence="2">The sequence shown here is derived from an EMBL/GenBank/DDBJ whole genome shotgun (WGS) entry which is preliminary data.</text>
</comment>
<gene>
    <name evidence="2" type="ORF">KUA55_05295</name>
</gene>
<accession>A0ABS6TB10</accession>
<dbReference type="InterPro" id="IPR052179">
    <property type="entry name" value="DD-CPase-like"/>
</dbReference>
<dbReference type="PANTHER" id="PTHR34385:SF1">
    <property type="entry name" value="PEPTIDOGLYCAN L-ALANYL-D-GLUTAMATE ENDOPEPTIDASE CWLK"/>
    <property type="match status" value="1"/>
</dbReference>
<dbReference type="PANTHER" id="PTHR34385">
    <property type="entry name" value="D-ALANYL-D-ALANINE CARBOXYPEPTIDASE"/>
    <property type="match status" value="1"/>
</dbReference>
<dbReference type="Proteomes" id="UP000774130">
    <property type="component" value="Unassembled WGS sequence"/>
</dbReference>
<protein>
    <submittedName>
        <fullName evidence="2">M15 family metallopeptidase</fullName>
    </submittedName>
</protein>
<keyword evidence="3" id="KW-1185">Reference proteome</keyword>
<proteinExistence type="predicted"/>
<sequence>MKQLLGILSVIVMFGMAGYSIFFSTSPAISENQTESTQSSTQNSEAKKTAVQKEFPDLKASDWNMVLVGPSNKIASEVAEDQLTTLSDNSHQLDSRVADAYEQFSNAATEAGYPLVVVSAFRSVATQEQVFNANVQTLEAQGYSAEDANTETKKTITEPGFSEHHTGLAIDVVDQSWYNNYSTTVLDSAYGEQPGAQWIAENAPKYGFIIRYPEGEEAVTGITYEPWHLRYVGVNEAEYISERNMTFEAFLNQLNGN</sequence>